<comment type="caution">
    <text evidence="1">The sequence shown here is derived from an EMBL/GenBank/DDBJ whole genome shotgun (WGS) entry which is preliminary data.</text>
</comment>
<reference evidence="1 2" key="1">
    <citation type="journal article" date="2018" name="Evol. Lett.">
        <title>Horizontal gene cluster transfer increased hallucinogenic mushroom diversity.</title>
        <authorList>
            <person name="Reynolds H.T."/>
            <person name="Vijayakumar V."/>
            <person name="Gluck-Thaler E."/>
            <person name="Korotkin H.B."/>
            <person name="Matheny P.B."/>
            <person name="Slot J.C."/>
        </authorList>
    </citation>
    <scope>NUCLEOTIDE SEQUENCE [LARGE SCALE GENOMIC DNA]</scope>
    <source>
        <strain evidence="1 2">SRW20</strain>
    </source>
</reference>
<accession>A0A409X5P5</accession>
<protein>
    <submittedName>
        <fullName evidence="1">Uncharacterized protein</fullName>
    </submittedName>
</protein>
<keyword evidence="2" id="KW-1185">Reference proteome</keyword>
<dbReference type="AlphaFoldDB" id="A0A409X5P5"/>
<gene>
    <name evidence="1" type="ORF">CVT26_001234</name>
</gene>
<dbReference type="InParanoid" id="A0A409X5P5"/>
<name>A0A409X5P5_9AGAR</name>
<dbReference type="EMBL" id="NHYE01004147">
    <property type="protein sequence ID" value="PPQ86095.1"/>
    <property type="molecule type" value="Genomic_DNA"/>
</dbReference>
<dbReference type="Proteomes" id="UP000284706">
    <property type="component" value="Unassembled WGS sequence"/>
</dbReference>
<evidence type="ECO:0000313" key="2">
    <source>
        <dbReference type="Proteomes" id="UP000284706"/>
    </source>
</evidence>
<evidence type="ECO:0000313" key="1">
    <source>
        <dbReference type="EMBL" id="PPQ86095.1"/>
    </source>
</evidence>
<organism evidence="1 2">
    <name type="scientific">Gymnopilus dilepis</name>
    <dbReference type="NCBI Taxonomy" id="231916"/>
    <lineage>
        <taxon>Eukaryota</taxon>
        <taxon>Fungi</taxon>
        <taxon>Dikarya</taxon>
        <taxon>Basidiomycota</taxon>
        <taxon>Agaricomycotina</taxon>
        <taxon>Agaricomycetes</taxon>
        <taxon>Agaricomycetidae</taxon>
        <taxon>Agaricales</taxon>
        <taxon>Agaricineae</taxon>
        <taxon>Hymenogastraceae</taxon>
        <taxon>Gymnopilus</taxon>
    </lineage>
</organism>
<sequence>MFFRISSRNATYDTESRHPRYVATGPFSVGPLGAEGQTLVDGIDVGVAISEKLIANRYLHCRLT</sequence>
<proteinExistence type="predicted"/>